<proteinExistence type="predicted"/>
<protein>
    <submittedName>
        <fullName evidence="1">Uncharacterized protein</fullName>
    </submittedName>
</protein>
<reference evidence="2" key="1">
    <citation type="journal article" date="2012" name="PLoS Genet.">
        <title>The genomes of the fungal plant pathogens Cladosporium fulvum and Dothistroma septosporum reveal adaptation to different hosts and lifestyles but also signatures of common ancestry.</title>
        <authorList>
            <person name="de Wit P.J.G.M."/>
            <person name="van der Burgt A."/>
            <person name="Oekmen B."/>
            <person name="Stergiopoulos I."/>
            <person name="Abd-Elsalam K.A."/>
            <person name="Aerts A.L."/>
            <person name="Bahkali A.H."/>
            <person name="Beenen H.G."/>
            <person name="Chettri P."/>
            <person name="Cox M.P."/>
            <person name="Datema E."/>
            <person name="de Vries R.P."/>
            <person name="Dhillon B."/>
            <person name="Ganley A.R."/>
            <person name="Griffiths S.A."/>
            <person name="Guo Y."/>
            <person name="Hamelin R.C."/>
            <person name="Henrissat B."/>
            <person name="Kabir M.S."/>
            <person name="Jashni M.K."/>
            <person name="Kema G."/>
            <person name="Klaubauf S."/>
            <person name="Lapidus A."/>
            <person name="Levasseur A."/>
            <person name="Lindquist E."/>
            <person name="Mehrabi R."/>
            <person name="Ohm R.A."/>
            <person name="Owen T.J."/>
            <person name="Salamov A."/>
            <person name="Schwelm A."/>
            <person name="Schijlen E."/>
            <person name="Sun H."/>
            <person name="van den Burg H.A."/>
            <person name="van Ham R.C.H.J."/>
            <person name="Zhang S."/>
            <person name="Goodwin S.B."/>
            <person name="Grigoriev I.V."/>
            <person name="Collemare J."/>
            <person name="Bradshaw R.E."/>
        </authorList>
    </citation>
    <scope>NUCLEOTIDE SEQUENCE [LARGE SCALE GENOMIC DNA]</scope>
    <source>
        <strain evidence="2">NZE10 / CBS 128990</strain>
    </source>
</reference>
<sequence length="128" mass="13636">MFATAGATSGSCNHSAGHVSKLTLSIAATTSLRPSKHINFGPEAGRGRAAPRRFETVGTAIDAEAGAILYLVARDTLRQRLARKHDMGRFPHTGQSHESHLTEALLVLCVVPCADSWSCQSLLLQEVA</sequence>
<keyword evidence="2" id="KW-1185">Reference proteome</keyword>
<dbReference type="HOGENOM" id="CLU_1959527_0_0_1"/>
<dbReference type="Proteomes" id="UP000016933">
    <property type="component" value="Unassembled WGS sequence"/>
</dbReference>
<gene>
    <name evidence="1" type="ORF">DOTSEDRAFT_75858</name>
</gene>
<accession>N1PE66</accession>
<dbReference type="AlphaFoldDB" id="N1PE66"/>
<reference evidence="1 2" key="2">
    <citation type="journal article" date="2012" name="PLoS Pathog.">
        <title>Diverse lifestyles and strategies of plant pathogenesis encoded in the genomes of eighteen Dothideomycetes fungi.</title>
        <authorList>
            <person name="Ohm R.A."/>
            <person name="Feau N."/>
            <person name="Henrissat B."/>
            <person name="Schoch C.L."/>
            <person name="Horwitz B.A."/>
            <person name="Barry K.W."/>
            <person name="Condon B.J."/>
            <person name="Copeland A.C."/>
            <person name="Dhillon B."/>
            <person name="Glaser F."/>
            <person name="Hesse C.N."/>
            <person name="Kosti I."/>
            <person name="LaButti K."/>
            <person name="Lindquist E.A."/>
            <person name="Lucas S."/>
            <person name="Salamov A.A."/>
            <person name="Bradshaw R.E."/>
            <person name="Ciuffetti L."/>
            <person name="Hamelin R.C."/>
            <person name="Kema G.H.J."/>
            <person name="Lawrence C."/>
            <person name="Scott J.A."/>
            <person name="Spatafora J.W."/>
            <person name="Turgeon B.G."/>
            <person name="de Wit P.J.G.M."/>
            <person name="Zhong S."/>
            <person name="Goodwin S.B."/>
            <person name="Grigoriev I.V."/>
        </authorList>
    </citation>
    <scope>NUCLEOTIDE SEQUENCE [LARGE SCALE GENOMIC DNA]</scope>
    <source>
        <strain evidence="2">NZE10 / CBS 128990</strain>
    </source>
</reference>
<name>N1PE66_DOTSN</name>
<evidence type="ECO:0000313" key="2">
    <source>
        <dbReference type="Proteomes" id="UP000016933"/>
    </source>
</evidence>
<evidence type="ECO:0000313" key="1">
    <source>
        <dbReference type="EMBL" id="EME38470.1"/>
    </source>
</evidence>
<organism evidence="1 2">
    <name type="scientific">Dothistroma septosporum (strain NZE10 / CBS 128990)</name>
    <name type="common">Red band needle blight fungus</name>
    <name type="synonym">Mycosphaerella pini</name>
    <dbReference type="NCBI Taxonomy" id="675120"/>
    <lineage>
        <taxon>Eukaryota</taxon>
        <taxon>Fungi</taxon>
        <taxon>Dikarya</taxon>
        <taxon>Ascomycota</taxon>
        <taxon>Pezizomycotina</taxon>
        <taxon>Dothideomycetes</taxon>
        <taxon>Dothideomycetidae</taxon>
        <taxon>Mycosphaerellales</taxon>
        <taxon>Mycosphaerellaceae</taxon>
        <taxon>Dothistroma</taxon>
    </lineage>
</organism>
<dbReference type="EMBL" id="KB446547">
    <property type="protein sequence ID" value="EME38470.1"/>
    <property type="molecule type" value="Genomic_DNA"/>
</dbReference>